<feature type="region of interest" description="Disordered" evidence="1">
    <location>
        <begin position="1"/>
        <end position="38"/>
    </location>
</feature>
<dbReference type="AlphaFoldDB" id="A0A081CGK4"/>
<feature type="compositionally biased region" description="Polar residues" evidence="1">
    <location>
        <begin position="208"/>
        <end position="220"/>
    </location>
</feature>
<dbReference type="RefSeq" id="XP_014655962.1">
    <property type="nucleotide sequence ID" value="XM_014800476.1"/>
</dbReference>
<evidence type="ECO:0000256" key="1">
    <source>
        <dbReference type="SAM" id="MobiDB-lite"/>
    </source>
</evidence>
<evidence type="ECO:0000313" key="3">
    <source>
        <dbReference type="Proteomes" id="UP000053758"/>
    </source>
</evidence>
<keyword evidence="3" id="KW-1185">Reference proteome</keyword>
<dbReference type="HOGENOM" id="CLU_690779_0_0_1"/>
<feature type="compositionally biased region" description="Low complexity" evidence="1">
    <location>
        <begin position="174"/>
        <end position="195"/>
    </location>
</feature>
<sequence length="399" mass="42209">MPWQQQVALHLAPTHASTQASDLPIRRASPKNAASSVLPMHQRKIAAVDRPFESSLTGDEVKQASGSANLVASRGVLVADNWSRASSRRPDLGLCAARANGSHRQAGSCSSLGLTSSKPVAIQPVALEVGERGLELEARLQARIQGLASRTFYASVEQLFLSKVTPSTQSSVHESQVAQSAQQPQQQPKESTSKSLLHEGTLAPDSLALQSLDPSSGSHGSRLESTIEQREEGDAAATSAPDTSMPVERQRATQTVIDPELLASEHAETSSAAPGSLLLPSASAVAEGKKRARSPSATDITSAQVQVGSPSRDNVERHKDKSDSTQGDTQVSESESTMPSKRVKSDIAPWMTQRHKRAIRRSLEASSLSTLSSPPKSSTSVTSTKEAAQAAKRSSPPRS</sequence>
<feature type="region of interest" description="Disordered" evidence="1">
    <location>
        <begin position="208"/>
        <end position="251"/>
    </location>
</feature>
<feature type="compositionally biased region" description="Low complexity" evidence="1">
    <location>
        <begin position="270"/>
        <end position="286"/>
    </location>
</feature>
<dbReference type="Proteomes" id="UP000053758">
    <property type="component" value="Unassembled WGS sequence"/>
</dbReference>
<organism evidence="2">
    <name type="scientific">Pseudozyma antarctica</name>
    <name type="common">Yeast</name>
    <name type="synonym">Candida antarctica</name>
    <dbReference type="NCBI Taxonomy" id="84753"/>
    <lineage>
        <taxon>Eukaryota</taxon>
        <taxon>Fungi</taxon>
        <taxon>Dikarya</taxon>
        <taxon>Basidiomycota</taxon>
        <taxon>Ustilaginomycotina</taxon>
        <taxon>Ustilaginomycetes</taxon>
        <taxon>Ustilaginales</taxon>
        <taxon>Ustilaginaceae</taxon>
        <taxon>Moesziomyces</taxon>
    </lineage>
</organism>
<feature type="compositionally biased region" description="Basic and acidic residues" evidence="1">
    <location>
        <begin position="221"/>
        <end position="233"/>
    </location>
</feature>
<feature type="region of interest" description="Disordered" evidence="1">
    <location>
        <begin position="265"/>
        <end position="399"/>
    </location>
</feature>
<feature type="compositionally biased region" description="Polar residues" evidence="1">
    <location>
        <begin position="324"/>
        <end position="339"/>
    </location>
</feature>
<feature type="compositionally biased region" description="Polar residues" evidence="1">
    <location>
        <begin position="295"/>
        <end position="312"/>
    </location>
</feature>
<accession>A0A081CGK4</accession>
<evidence type="ECO:0000313" key="2">
    <source>
        <dbReference type="EMBL" id="GAK65800.1"/>
    </source>
</evidence>
<reference evidence="2" key="1">
    <citation type="submission" date="2014-07" db="EMBL/GenBank/DDBJ databases">
        <title>Draft genome sequence of the yeast Pseudozyma antarctica JCM 10317 known as a producer of lipase B which used in a wide range of industrial applications.</title>
        <authorList>
            <person name="Morita T."/>
            <person name="Saika A."/>
            <person name="Koike H."/>
        </authorList>
    </citation>
    <scope>NUCLEOTIDE SEQUENCE</scope>
    <source>
        <strain evidence="2">JCM 10317</strain>
    </source>
</reference>
<dbReference type="GeneID" id="26304920"/>
<name>A0A081CGK4_PSEA2</name>
<gene>
    <name evidence="2" type="ORF">PAN0_010d4021</name>
</gene>
<feature type="compositionally biased region" description="Low complexity" evidence="1">
    <location>
        <begin position="364"/>
        <end position="388"/>
    </location>
</feature>
<feature type="compositionally biased region" description="Basic and acidic residues" evidence="1">
    <location>
        <begin position="313"/>
        <end position="323"/>
    </location>
</feature>
<protein>
    <submittedName>
        <fullName evidence="2">Uncharacterized protein</fullName>
    </submittedName>
</protein>
<dbReference type="EMBL" id="DF830077">
    <property type="protein sequence ID" value="GAK65800.1"/>
    <property type="molecule type" value="Genomic_DNA"/>
</dbReference>
<proteinExistence type="predicted"/>
<feature type="region of interest" description="Disordered" evidence="1">
    <location>
        <begin position="171"/>
        <end position="195"/>
    </location>
</feature>